<evidence type="ECO:0000256" key="2">
    <source>
        <dbReference type="SAM" id="Phobius"/>
    </source>
</evidence>
<gene>
    <name evidence="3" type="ORF">Slati_1132900</name>
</gene>
<evidence type="ECO:0000313" key="3">
    <source>
        <dbReference type="EMBL" id="KAL0451548.1"/>
    </source>
</evidence>
<protein>
    <recommendedName>
        <fullName evidence="4">Zinc finger GRF-type domain-containing protein</fullName>
    </recommendedName>
</protein>
<dbReference type="EMBL" id="JACGWN010000004">
    <property type="protein sequence ID" value="KAL0451548.1"/>
    <property type="molecule type" value="Genomic_DNA"/>
</dbReference>
<name>A0AAW2XD05_9LAMI</name>
<organism evidence="3">
    <name type="scientific">Sesamum latifolium</name>
    <dbReference type="NCBI Taxonomy" id="2727402"/>
    <lineage>
        <taxon>Eukaryota</taxon>
        <taxon>Viridiplantae</taxon>
        <taxon>Streptophyta</taxon>
        <taxon>Embryophyta</taxon>
        <taxon>Tracheophyta</taxon>
        <taxon>Spermatophyta</taxon>
        <taxon>Magnoliopsida</taxon>
        <taxon>eudicotyledons</taxon>
        <taxon>Gunneridae</taxon>
        <taxon>Pentapetalae</taxon>
        <taxon>asterids</taxon>
        <taxon>lamiids</taxon>
        <taxon>Lamiales</taxon>
        <taxon>Pedaliaceae</taxon>
        <taxon>Sesamum</taxon>
    </lineage>
</organism>
<keyword evidence="2" id="KW-0472">Membrane</keyword>
<dbReference type="PANTHER" id="PTHR33248">
    <property type="entry name" value="ZINC ION-BINDING PROTEIN"/>
    <property type="match status" value="1"/>
</dbReference>
<proteinExistence type="predicted"/>
<reference evidence="3" key="2">
    <citation type="journal article" date="2024" name="Plant">
        <title>Genomic evolution and insights into agronomic trait innovations of Sesamum species.</title>
        <authorList>
            <person name="Miao H."/>
            <person name="Wang L."/>
            <person name="Qu L."/>
            <person name="Liu H."/>
            <person name="Sun Y."/>
            <person name="Le M."/>
            <person name="Wang Q."/>
            <person name="Wei S."/>
            <person name="Zheng Y."/>
            <person name="Lin W."/>
            <person name="Duan Y."/>
            <person name="Cao H."/>
            <person name="Xiong S."/>
            <person name="Wang X."/>
            <person name="Wei L."/>
            <person name="Li C."/>
            <person name="Ma Q."/>
            <person name="Ju M."/>
            <person name="Zhao R."/>
            <person name="Li G."/>
            <person name="Mu C."/>
            <person name="Tian Q."/>
            <person name="Mei H."/>
            <person name="Zhang T."/>
            <person name="Gao T."/>
            <person name="Zhang H."/>
        </authorList>
    </citation>
    <scope>NUCLEOTIDE SEQUENCE</scope>
    <source>
        <strain evidence="3">KEN1</strain>
    </source>
</reference>
<keyword evidence="2" id="KW-0812">Transmembrane</keyword>
<comment type="caution">
    <text evidence="3">The sequence shown here is derived from an EMBL/GenBank/DDBJ whole genome shotgun (WGS) entry which is preliminary data.</text>
</comment>
<evidence type="ECO:0000256" key="1">
    <source>
        <dbReference type="SAM" id="MobiDB-lite"/>
    </source>
</evidence>
<keyword evidence="2" id="KW-1133">Transmembrane helix</keyword>
<feature type="transmembrane region" description="Helical" evidence="2">
    <location>
        <begin position="120"/>
        <end position="139"/>
    </location>
</feature>
<reference evidence="3" key="1">
    <citation type="submission" date="2020-06" db="EMBL/GenBank/DDBJ databases">
        <authorList>
            <person name="Li T."/>
            <person name="Hu X."/>
            <person name="Zhang T."/>
            <person name="Song X."/>
            <person name="Zhang H."/>
            <person name="Dai N."/>
            <person name="Sheng W."/>
            <person name="Hou X."/>
            <person name="Wei L."/>
        </authorList>
    </citation>
    <scope>NUCLEOTIDE SEQUENCE</scope>
    <source>
        <strain evidence="3">KEN1</strain>
        <tissue evidence="3">Leaf</tissue>
    </source>
</reference>
<dbReference type="AlphaFoldDB" id="A0AAW2XD05"/>
<accession>A0AAW2XD05</accession>
<feature type="region of interest" description="Disordered" evidence="1">
    <location>
        <begin position="1"/>
        <end position="29"/>
    </location>
</feature>
<sequence length="141" mass="15936">MDNGHLGNTGAAHSHSGYRPNPTHTASSSDFDTLRICSCGRELLVRASWTSTNPDRRFRGCPGNEGKYCGSETFQWVDPPMCRRSKEIIPGLLNRLNTYENAIKLTKETIALERRRRCRLVVLLLLCIFCWAATLFIAIHI</sequence>
<evidence type="ECO:0008006" key="4">
    <source>
        <dbReference type="Google" id="ProtNLM"/>
    </source>
</evidence>